<evidence type="ECO:0000313" key="3">
    <source>
        <dbReference type="Proteomes" id="UP000001903"/>
    </source>
</evidence>
<accession>D2RVN9</accession>
<dbReference type="RefSeq" id="WP_012941724.1">
    <property type="nucleotide sequence ID" value="NC_013743.1"/>
</dbReference>
<dbReference type="GeneID" id="75736072"/>
<dbReference type="Gene3D" id="1.10.12.10">
    <property type="entry name" value="Lyase 2-enoyl-coa Hydratase, Chain A, domain 2"/>
    <property type="match status" value="1"/>
</dbReference>
<dbReference type="EMBL" id="CP001860">
    <property type="protein sequence ID" value="ADB59403.1"/>
    <property type="molecule type" value="Genomic_DNA"/>
</dbReference>
<dbReference type="InterPro" id="IPR014748">
    <property type="entry name" value="Enoyl-CoA_hydra_C"/>
</dbReference>
<feature type="compositionally biased region" description="Basic and acidic residues" evidence="1">
    <location>
        <begin position="7"/>
        <end position="24"/>
    </location>
</feature>
<evidence type="ECO:0000313" key="2">
    <source>
        <dbReference type="EMBL" id="ADB59403.1"/>
    </source>
</evidence>
<dbReference type="HOGENOM" id="CLU_3263718_0_0_2"/>
<keyword evidence="3" id="KW-1185">Reference proteome</keyword>
<feature type="region of interest" description="Disordered" evidence="1">
    <location>
        <begin position="1"/>
        <end position="24"/>
    </location>
</feature>
<protein>
    <submittedName>
        <fullName evidence="2">Uncharacterized protein</fullName>
    </submittedName>
</protein>
<dbReference type="AlphaFoldDB" id="D2RVN9"/>
<dbReference type="Proteomes" id="UP000001903">
    <property type="component" value="Chromosome"/>
</dbReference>
<dbReference type="KEGG" id="htu:Htur_0505"/>
<name>D2RVN9_HALTV</name>
<proteinExistence type="predicted"/>
<sequence length="41" mass="4836">MKKRSRTVFEPEPNRSAGCDRRRHEGIEAFLESREPEFTGE</sequence>
<reference evidence="2 3" key="1">
    <citation type="journal article" date="2010" name="Stand. Genomic Sci.">
        <title>Complete genome sequence of Haloterrigena turkmenica type strain (4k).</title>
        <authorList>
            <person name="Saunders E."/>
            <person name="Tindall B.J."/>
            <person name="Fahnrich R."/>
            <person name="Lapidus A."/>
            <person name="Copeland A."/>
            <person name="Del Rio T.G."/>
            <person name="Lucas S."/>
            <person name="Chen F."/>
            <person name="Tice H."/>
            <person name="Cheng J.F."/>
            <person name="Han C."/>
            <person name="Detter J.C."/>
            <person name="Bruce D."/>
            <person name="Goodwin L."/>
            <person name="Chain P."/>
            <person name="Pitluck S."/>
            <person name="Pati A."/>
            <person name="Ivanova N."/>
            <person name="Mavromatis K."/>
            <person name="Chen A."/>
            <person name="Palaniappan K."/>
            <person name="Land M."/>
            <person name="Hauser L."/>
            <person name="Chang Y.J."/>
            <person name="Jeffries C.D."/>
            <person name="Brettin T."/>
            <person name="Rohde M."/>
            <person name="Goker M."/>
            <person name="Bristow J."/>
            <person name="Eisen J.A."/>
            <person name="Markowitz V."/>
            <person name="Hugenholtz P."/>
            <person name="Klenk H.P."/>
            <person name="Kyrpides N.C."/>
        </authorList>
    </citation>
    <scope>NUCLEOTIDE SEQUENCE [LARGE SCALE GENOMIC DNA]</scope>
    <source>
        <strain evidence="3">ATCC 51198 / DSM 5511 / JCM 9101 / NCIMB 13204 / VKM B-1734 / 4k</strain>
    </source>
</reference>
<organism evidence="2 3">
    <name type="scientific">Haloterrigena turkmenica (strain ATCC 51198 / DSM 5511 / JCM 9101 / NCIMB 13204 / VKM B-1734 / 4k)</name>
    <name type="common">Halococcus turkmenicus</name>
    <dbReference type="NCBI Taxonomy" id="543526"/>
    <lineage>
        <taxon>Archaea</taxon>
        <taxon>Methanobacteriati</taxon>
        <taxon>Methanobacteriota</taxon>
        <taxon>Stenosarchaea group</taxon>
        <taxon>Halobacteria</taxon>
        <taxon>Halobacteriales</taxon>
        <taxon>Natrialbaceae</taxon>
        <taxon>Haloterrigena</taxon>
    </lineage>
</organism>
<gene>
    <name evidence="2" type="ordered locus">Htur_0505</name>
</gene>
<evidence type="ECO:0000256" key="1">
    <source>
        <dbReference type="SAM" id="MobiDB-lite"/>
    </source>
</evidence>